<dbReference type="Proteomes" id="UP000509510">
    <property type="component" value="Chromosome II"/>
</dbReference>
<dbReference type="GO" id="GO:0009116">
    <property type="term" value="P:nucleoside metabolic process"/>
    <property type="evidence" value="ECO:0007669"/>
    <property type="project" value="InterPro"/>
</dbReference>
<dbReference type="KEGG" id="trg:TRUGW13939_02736"/>
<dbReference type="EMBL" id="CP055899">
    <property type="protein sequence ID" value="QKX55639.1"/>
    <property type="molecule type" value="Genomic_DNA"/>
</dbReference>
<dbReference type="Gene3D" id="3.40.50.1580">
    <property type="entry name" value="Nucleoside phosphorylase domain"/>
    <property type="match status" value="1"/>
</dbReference>
<dbReference type="InterPro" id="IPR053137">
    <property type="entry name" value="NLR-like"/>
</dbReference>
<sequence length="182" mass="20270">MLDEVHGNPPQPSTDHNVYHLGSISGHNIVITGITQARNVIAATVITQMQITFPNIHFGLLVGIRGGVPIIIKEGIIQLEHIMISKPIGLYSNTIQYDHRKAKTNKFIRIGALIPPPPVLLQATQALNVQCVRSDNNPLLKNIQHINTTKKGLHHFQFPGFKRDYLFPAKYTLYPCSTRGVI</sequence>
<dbReference type="GeneID" id="55990243"/>
<reference evidence="2" key="1">
    <citation type="submission" date="2020-06" db="EMBL/GenBank/DDBJ databases">
        <title>A chromosome-scale genome assembly of Talaromyces rugulosus W13939.</title>
        <authorList>
            <person name="Wang B."/>
            <person name="Guo L."/>
            <person name="Ye K."/>
            <person name="Wang L."/>
        </authorList>
    </citation>
    <scope>NUCLEOTIDE SEQUENCE [LARGE SCALE GENOMIC DNA]</scope>
    <source>
        <strain evidence="2">W13939</strain>
    </source>
</reference>
<protein>
    <recommendedName>
        <fullName evidence="3">Nucleoside phosphorylase domain-containing protein</fullName>
    </recommendedName>
</protein>
<dbReference type="RefSeq" id="XP_035341817.1">
    <property type="nucleotide sequence ID" value="XM_035485924.1"/>
</dbReference>
<organism evidence="1 2">
    <name type="scientific">Talaromyces rugulosus</name>
    <name type="common">Penicillium rugulosum</name>
    <dbReference type="NCBI Taxonomy" id="121627"/>
    <lineage>
        <taxon>Eukaryota</taxon>
        <taxon>Fungi</taxon>
        <taxon>Dikarya</taxon>
        <taxon>Ascomycota</taxon>
        <taxon>Pezizomycotina</taxon>
        <taxon>Eurotiomycetes</taxon>
        <taxon>Eurotiomycetidae</taxon>
        <taxon>Eurotiales</taxon>
        <taxon>Trichocomaceae</taxon>
        <taxon>Talaromyces</taxon>
        <taxon>Talaromyces sect. Islandici</taxon>
    </lineage>
</organism>
<accession>A0A7H8QP50</accession>
<dbReference type="InterPro" id="IPR035994">
    <property type="entry name" value="Nucleoside_phosphorylase_sf"/>
</dbReference>
<evidence type="ECO:0000313" key="1">
    <source>
        <dbReference type="EMBL" id="QKX55639.1"/>
    </source>
</evidence>
<gene>
    <name evidence="1" type="ORF">TRUGW13939_02736</name>
</gene>
<dbReference type="PANTHER" id="PTHR46082:SF11">
    <property type="entry name" value="AAA+ ATPASE DOMAIN-CONTAINING PROTEIN-RELATED"/>
    <property type="match status" value="1"/>
</dbReference>
<proteinExistence type="predicted"/>
<dbReference type="OrthoDB" id="1577640at2759"/>
<evidence type="ECO:0008006" key="3">
    <source>
        <dbReference type="Google" id="ProtNLM"/>
    </source>
</evidence>
<dbReference type="PANTHER" id="PTHR46082">
    <property type="entry name" value="ATP/GTP-BINDING PROTEIN-RELATED"/>
    <property type="match status" value="1"/>
</dbReference>
<name>A0A7H8QP50_TALRU</name>
<evidence type="ECO:0000313" key="2">
    <source>
        <dbReference type="Proteomes" id="UP000509510"/>
    </source>
</evidence>
<dbReference type="AlphaFoldDB" id="A0A7H8QP50"/>
<keyword evidence="2" id="KW-1185">Reference proteome</keyword>
<dbReference type="GO" id="GO:0003824">
    <property type="term" value="F:catalytic activity"/>
    <property type="evidence" value="ECO:0007669"/>
    <property type="project" value="InterPro"/>
</dbReference>